<gene>
    <name evidence="5" type="ORF">M3P05_03955</name>
</gene>
<reference evidence="5 6" key="1">
    <citation type="submission" date="2022-05" db="EMBL/GenBank/DDBJ databases">
        <authorList>
            <person name="Park J.-S."/>
        </authorList>
    </citation>
    <scope>NUCLEOTIDE SEQUENCE [LARGE SCALE GENOMIC DNA]</scope>
    <source>
        <strain evidence="5 6">2012CJ34-2</strain>
    </source>
</reference>
<evidence type="ECO:0000313" key="5">
    <source>
        <dbReference type="EMBL" id="MCL6269096.1"/>
    </source>
</evidence>
<feature type="chain" id="PRO_5046546107" evidence="3">
    <location>
        <begin position="25"/>
        <end position="351"/>
    </location>
</feature>
<dbReference type="EMBL" id="JAMFLX010000004">
    <property type="protein sequence ID" value="MCL6269096.1"/>
    <property type="molecule type" value="Genomic_DNA"/>
</dbReference>
<feature type="signal peptide" evidence="3">
    <location>
        <begin position="1"/>
        <end position="24"/>
    </location>
</feature>
<dbReference type="Proteomes" id="UP001203338">
    <property type="component" value="Unassembled WGS sequence"/>
</dbReference>
<evidence type="ECO:0000256" key="3">
    <source>
        <dbReference type="SAM" id="SignalP"/>
    </source>
</evidence>
<proteinExistence type="predicted"/>
<dbReference type="Gene3D" id="3.20.20.370">
    <property type="entry name" value="Glycoside hydrolase/deacetylase"/>
    <property type="match status" value="1"/>
</dbReference>
<keyword evidence="6" id="KW-1185">Reference proteome</keyword>
<dbReference type="CDD" id="cd10973">
    <property type="entry name" value="CE4_DAC_u4_5s"/>
    <property type="match status" value="1"/>
</dbReference>
<evidence type="ECO:0000256" key="1">
    <source>
        <dbReference type="ARBA" id="ARBA00004613"/>
    </source>
</evidence>
<dbReference type="InterPro" id="IPR011330">
    <property type="entry name" value="Glyco_hydro/deAcase_b/a-brl"/>
</dbReference>
<dbReference type="InterPro" id="IPR051398">
    <property type="entry name" value="Polysacch_Deacetylase"/>
</dbReference>
<comment type="subcellular location">
    <subcellularLocation>
        <location evidence="1">Secreted</location>
    </subcellularLocation>
</comment>
<evidence type="ECO:0000313" key="6">
    <source>
        <dbReference type="Proteomes" id="UP001203338"/>
    </source>
</evidence>
<evidence type="ECO:0000256" key="2">
    <source>
        <dbReference type="ARBA" id="ARBA00022729"/>
    </source>
</evidence>
<dbReference type="PANTHER" id="PTHR34216">
    <property type="match status" value="1"/>
</dbReference>
<comment type="caution">
    <text evidence="5">The sequence shown here is derived from an EMBL/GenBank/DDBJ whole genome shotgun (WGS) entry which is preliminary data.</text>
</comment>
<dbReference type="InterPro" id="IPR002509">
    <property type="entry name" value="NODB_dom"/>
</dbReference>
<accession>A0ABT0PDJ0</accession>
<feature type="domain" description="NodB homology" evidence="4">
    <location>
        <begin position="81"/>
        <end position="284"/>
    </location>
</feature>
<dbReference type="Pfam" id="PF01522">
    <property type="entry name" value="Polysacc_deac_1"/>
    <property type="match status" value="1"/>
</dbReference>
<protein>
    <submittedName>
        <fullName evidence="5">Polysaccharide deacetylase family protein</fullName>
    </submittedName>
</protein>
<sequence>MLKRLCVLACSAFSLLCLSMPASSTVVLQYHHIDATTPASTSTQPALFVEHLKWLKENGFTVHPLPAIAEKIRLGQALPDKSVVITFDDAYKSIYTEAFPILKEYDYPFTIFVDTLSVDERRNRALSWGQLREMAGNKASLANHTVSHDHLVEKKPGESTVQWLERIRKDLHIAENRIKEETGQNLKLFAWTFGESSPELEQLILEEGYLGFGQQSGPIGSHSNKAKLPRFPMGGGYGSMKNFPLKVRSLPLPVVSMFPETSVAPLNGQLGQLQLTLKPGQWSPSQIACYALGSNLDINWADKQKTVLDISLPDLPLGRSRVNCTSPGPDGRWFWFSKEWVRLTKDGKALD</sequence>
<keyword evidence="2 3" id="KW-0732">Signal</keyword>
<dbReference type="SUPFAM" id="SSF88713">
    <property type="entry name" value="Glycoside hydrolase/deacetylase"/>
    <property type="match status" value="1"/>
</dbReference>
<dbReference type="PROSITE" id="PS51677">
    <property type="entry name" value="NODB"/>
    <property type="match status" value="1"/>
</dbReference>
<name>A0ABT0PDJ0_9GAMM</name>
<dbReference type="RefSeq" id="WP_249697969.1">
    <property type="nucleotide sequence ID" value="NZ_JAMFLX010000004.1"/>
</dbReference>
<evidence type="ECO:0000259" key="4">
    <source>
        <dbReference type="PROSITE" id="PS51677"/>
    </source>
</evidence>
<dbReference type="PANTHER" id="PTHR34216:SF3">
    <property type="entry name" value="POLY-BETA-1,6-N-ACETYL-D-GLUCOSAMINE N-DEACETYLASE"/>
    <property type="match status" value="1"/>
</dbReference>
<organism evidence="5 6">
    <name type="scientific">Parendozoicomonas callyspongiae</name>
    <dbReference type="NCBI Taxonomy" id="2942213"/>
    <lineage>
        <taxon>Bacteria</taxon>
        <taxon>Pseudomonadati</taxon>
        <taxon>Pseudomonadota</taxon>
        <taxon>Gammaproteobacteria</taxon>
        <taxon>Oceanospirillales</taxon>
        <taxon>Endozoicomonadaceae</taxon>
        <taxon>Parendozoicomonas</taxon>
    </lineage>
</organism>